<sequence>MSEGIRIKVAGTAEDREMAFMIRSAVFIGEQKCPYFEEFDGNDYSATHLIGFCNDEPAATARLRYFSDCIKLERFAVRSEFRGTEITTCLIDFAFAFCQQKGYTRVYGHAQKRLLRFWRKHGFRLMNKPPFHFSDAEYVAMVADIDPKSSALGMMSDDTVLLRPEGNWDRPGILERSMMRPARDVPRDRGHGAGELSAS</sequence>
<comment type="caution">
    <text evidence="3">The sequence shown here is derived from an EMBL/GenBank/DDBJ whole genome shotgun (WGS) entry which is preliminary data.</text>
</comment>
<accession>A0ABW5DZU9</accession>
<dbReference type="EMBL" id="JBHUIP010000016">
    <property type="protein sequence ID" value="MFD2265319.1"/>
    <property type="molecule type" value="Genomic_DNA"/>
</dbReference>
<dbReference type="Gene3D" id="3.40.630.30">
    <property type="match status" value="1"/>
</dbReference>
<dbReference type="RefSeq" id="WP_379878537.1">
    <property type="nucleotide sequence ID" value="NZ_JBHUIP010000016.1"/>
</dbReference>
<feature type="region of interest" description="Disordered" evidence="1">
    <location>
        <begin position="180"/>
        <end position="199"/>
    </location>
</feature>
<dbReference type="InterPro" id="IPR000182">
    <property type="entry name" value="GNAT_dom"/>
</dbReference>
<evidence type="ECO:0000313" key="3">
    <source>
        <dbReference type="EMBL" id="MFD2265319.1"/>
    </source>
</evidence>
<feature type="compositionally biased region" description="Basic and acidic residues" evidence="1">
    <location>
        <begin position="180"/>
        <end position="192"/>
    </location>
</feature>
<dbReference type="InterPro" id="IPR016181">
    <property type="entry name" value="Acyl_CoA_acyltransferase"/>
</dbReference>
<evidence type="ECO:0000256" key="1">
    <source>
        <dbReference type="SAM" id="MobiDB-lite"/>
    </source>
</evidence>
<dbReference type="CDD" id="cd04301">
    <property type="entry name" value="NAT_SF"/>
    <property type="match status" value="1"/>
</dbReference>
<dbReference type="Pfam" id="PF00583">
    <property type="entry name" value="Acetyltransf_1"/>
    <property type="match status" value="1"/>
</dbReference>
<evidence type="ECO:0000259" key="2">
    <source>
        <dbReference type="PROSITE" id="PS51186"/>
    </source>
</evidence>
<name>A0ABW5DZU9_9PROT</name>
<keyword evidence="4" id="KW-1185">Reference proteome</keyword>
<feature type="domain" description="N-acetyltransferase" evidence="2">
    <location>
        <begin position="5"/>
        <end position="146"/>
    </location>
</feature>
<proteinExistence type="predicted"/>
<dbReference type="Proteomes" id="UP001597295">
    <property type="component" value="Unassembled WGS sequence"/>
</dbReference>
<reference evidence="4" key="1">
    <citation type="journal article" date="2019" name="Int. J. Syst. Evol. Microbiol.">
        <title>The Global Catalogue of Microorganisms (GCM) 10K type strain sequencing project: providing services to taxonomists for standard genome sequencing and annotation.</title>
        <authorList>
            <consortium name="The Broad Institute Genomics Platform"/>
            <consortium name="The Broad Institute Genome Sequencing Center for Infectious Disease"/>
            <person name="Wu L."/>
            <person name="Ma J."/>
        </authorList>
    </citation>
    <scope>NUCLEOTIDE SEQUENCE [LARGE SCALE GENOMIC DNA]</scope>
    <source>
        <strain evidence="4">CGMCC 1.19062</strain>
    </source>
</reference>
<dbReference type="PROSITE" id="PS51186">
    <property type="entry name" value="GNAT"/>
    <property type="match status" value="1"/>
</dbReference>
<protein>
    <submittedName>
        <fullName evidence="3">GNAT family N-acetyltransferase</fullName>
    </submittedName>
</protein>
<evidence type="ECO:0000313" key="4">
    <source>
        <dbReference type="Proteomes" id="UP001597295"/>
    </source>
</evidence>
<organism evidence="3 4">
    <name type="scientific">Lacibacterium aquatile</name>
    <dbReference type="NCBI Taxonomy" id="1168082"/>
    <lineage>
        <taxon>Bacteria</taxon>
        <taxon>Pseudomonadati</taxon>
        <taxon>Pseudomonadota</taxon>
        <taxon>Alphaproteobacteria</taxon>
        <taxon>Rhodospirillales</taxon>
        <taxon>Rhodospirillaceae</taxon>
    </lineage>
</organism>
<gene>
    <name evidence="3" type="ORF">ACFSM5_20615</name>
</gene>
<dbReference type="SUPFAM" id="SSF55729">
    <property type="entry name" value="Acyl-CoA N-acyltransferases (Nat)"/>
    <property type="match status" value="1"/>
</dbReference>